<name>A0A9X1WUN1_9GAMM</name>
<sequence>MQNRYMPKYIRTYLIFTMAMMPLCTYAKLVDWQDPTPSALTPFNNSAKQVANVANDDIFIYSHVPQAIKYTDKSGTRSYKSAQYSSAALVVNATPEQIYNTLKDYSGYVGLFPTLKKAKVLESNKDDTKAQEEISQVEYRVSVPTPIKVLNFNEDVTLQHHLTKNSMSSLVIDSSFPHGMGKFEWFALGNNKTLVTLTHWNDLDVTKGFLITTLLKAMPEIKTGIPYAANTFALEALNEKFNGKAKAVKLGAGKIPEKLTTLAEYKHLVQLSKKTKQPITFVHRPYVVPYKHGKEDLRFSTSYQYFSAKSEKSKQLLSPNVFKTLFSNQVKSVKLIQNQDQLKSQDAIYDIRVGLGVISIPFSSRIRFVDLAENQVDMYAVGGDVKFMKSRMSVKDFESGSVWKITAAGKIDDDAPFLLRAMRSLPYHDVLPSATMASVVSAKAETKLGL</sequence>
<organism evidence="5 6">
    <name type="scientific">Acinetobacter sedimenti</name>
    <dbReference type="NCBI Taxonomy" id="2919922"/>
    <lineage>
        <taxon>Bacteria</taxon>
        <taxon>Pseudomonadati</taxon>
        <taxon>Pseudomonadota</taxon>
        <taxon>Gammaproteobacteria</taxon>
        <taxon>Moraxellales</taxon>
        <taxon>Moraxellaceae</taxon>
        <taxon>Acinetobacter</taxon>
    </lineage>
</organism>
<evidence type="ECO:0000256" key="3">
    <source>
        <dbReference type="SAM" id="SignalP"/>
    </source>
</evidence>
<dbReference type="AlphaFoldDB" id="A0A9X1WUN1"/>
<feature type="domain" description="Coenzyme Q-binding protein COQ10 START" evidence="4">
    <location>
        <begin position="91"/>
        <end position="154"/>
    </location>
</feature>
<comment type="caution">
    <text evidence="5">The sequence shown here is derived from an EMBL/GenBank/DDBJ whole genome shotgun (WGS) entry which is preliminary data.</text>
</comment>
<gene>
    <name evidence="5" type="ORF">MKI79_01285</name>
</gene>
<accession>A0A9X1WUN1</accession>
<evidence type="ECO:0000256" key="2">
    <source>
        <dbReference type="ARBA" id="ARBA00022649"/>
    </source>
</evidence>
<dbReference type="SUPFAM" id="SSF55961">
    <property type="entry name" value="Bet v1-like"/>
    <property type="match status" value="1"/>
</dbReference>
<dbReference type="InterPro" id="IPR023393">
    <property type="entry name" value="START-like_dom_sf"/>
</dbReference>
<evidence type="ECO:0000313" key="6">
    <source>
        <dbReference type="Proteomes" id="UP001139701"/>
    </source>
</evidence>
<keyword evidence="3" id="KW-0732">Signal</keyword>
<proteinExistence type="inferred from homology"/>
<dbReference type="RefSeq" id="WP_241570272.1">
    <property type="nucleotide sequence ID" value="NZ_JAKUML010000002.1"/>
</dbReference>
<evidence type="ECO:0000313" key="5">
    <source>
        <dbReference type="EMBL" id="MCJ8145559.1"/>
    </source>
</evidence>
<dbReference type="Proteomes" id="UP001139701">
    <property type="component" value="Unassembled WGS sequence"/>
</dbReference>
<comment type="similarity">
    <text evidence="1">Belongs to the ribosome association toxin RatA family.</text>
</comment>
<keyword evidence="6" id="KW-1185">Reference proteome</keyword>
<reference evidence="5" key="1">
    <citation type="submission" date="2022-02" db="EMBL/GenBank/DDBJ databases">
        <title>Acinetobacter A3.8 sp. nov., isolated from Sediment (Zhairuo Island).</title>
        <authorList>
            <person name="Zheng K."/>
        </authorList>
    </citation>
    <scope>NUCLEOTIDE SEQUENCE</scope>
    <source>
        <strain evidence="5">A3.8</strain>
    </source>
</reference>
<feature type="signal peptide" evidence="3">
    <location>
        <begin position="1"/>
        <end position="27"/>
    </location>
</feature>
<dbReference type="EMBL" id="JAKUML010000002">
    <property type="protein sequence ID" value="MCJ8145559.1"/>
    <property type="molecule type" value="Genomic_DNA"/>
</dbReference>
<dbReference type="CDD" id="cd07812">
    <property type="entry name" value="SRPBCC"/>
    <property type="match status" value="1"/>
</dbReference>
<protein>
    <submittedName>
        <fullName evidence="5">SRPBCC family protein</fullName>
    </submittedName>
</protein>
<dbReference type="Gene3D" id="3.30.530.20">
    <property type="match status" value="1"/>
</dbReference>
<feature type="chain" id="PRO_5040918970" evidence="3">
    <location>
        <begin position="28"/>
        <end position="450"/>
    </location>
</feature>
<keyword evidence="2" id="KW-1277">Toxin-antitoxin system</keyword>
<evidence type="ECO:0000256" key="1">
    <source>
        <dbReference type="ARBA" id="ARBA00008918"/>
    </source>
</evidence>
<dbReference type="InterPro" id="IPR005031">
    <property type="entry name" value="COQ10_START"/>
</dbReference>
<dbReference type="Pfam" id="PF03364">
    <property type="entry name" value="Polyketide_cyc"/>
    <property type="match status" value="1"/>
</dbReference>
<evidence type="ECO:0000259" key="4">
    <source>
        <dbReference type="Pfam" id="PF03364"/>
    </source>
</evidence>